<organism evidence="3 4">
    <name type="scientific">Candolleomyces aberdarensis</name>
    <dbReference type="NCBI Taxonomy" id="2316362"/>
    <lineage>
        <taxon>Eukaryota</taxon>
        <taxon>Fungi</taxon>
        <taxon>Dikarya</taxon>
        <taxon>Basidiomycota</taxon>
        <taxon>Agaricomycotina</taxon>
        <taxon>Agaricomycetes</taxon>
        <taxon>Agaricomycetidae</taxon>
        <taxon>Agaricales</taxon>
        <taxon>Agaricineae</taxon>
        <taxon>Psathyrellaceae</taxon>
        <taxon>Candolleomyces</taxon>
    </lineage>
</organism>
<proteinExistence type="predicted"/>
<feature type="coiled-coil region" evidence="1">
    <location>
        <begin position="131"/>
        <end position="232"/>
    </location>
</feature>
<feature type="compositionally biased region" description="Basic and acidic residues" evidence="2">
    <location>
        <begin position="32"/>
        <end position="42"/>
    </location>
</feature>
<accession>A0A4Q2DZ32</accession>
<dbReference type="EMBL" id="SDEE01000002">
    <property type="protein sequence ID" value="RXW25669.1"/>
    <property type="molecule type" value="Genomic_DNA"/>
</dbReference>
<dbReference type="OrthoDB" id="3222645at2759"/>
<feature type="region of interest" description="Disordered" evidence="2">
    <location>
        <begin position="1"/>
        <end position="76"/>
    </location>
</feature>
<dbReference type="Proteomes" id="UP000290288">
    <property type="component" value="Unassembled WGS sequence"/>
</dbReference>
<protein>
    <submittedName>
        <fullName evidence="3">Uncharacterized protein</fullName>
    </submittedName>
</protein>
<evidence type="ECO:0000256" key="1">
    <source>
        <dbReference type="SAM" id="Coils"/>
    </source>
</evidence>
<sequence>MHIPGAESTSTNSPGRVNRIFSQAAEKIGFTSRRDNVQDSHSKASAGRLTGSGQTRLPPAAQDSSSSDSSDSRYHDAHADIPMEGLGEPRSIPERIEQLEGDLEKERARTADRGRVILGLKETVESQKIAIEKISGDYDRLAGEKDDLERTWSAQKTELGKMIRRREVTIDKRNGEIQDLKAEYKEESKRRVESGIRIHALEKARREAMEEADRERMQMKELKREFSAMQRHADTTTKLLKTRTEELTAAQAFLTTADECSGADFARMVTQLNDDIDHCGVLMAEAVIEPNAVEDIPDESVMETVIKDLGGFGWTEAQVRRLQPDILEQDTILFEAMVRNIFVRWCYYIVSSFVYNNQTVDRYFEELWNGIVTSTDAIIAKNWLSITHSRLKKDRFDETQVLRSLGNVLFAVGWRETTPKKAVFTQRVKEKVGEICAKTLKIKEMATQEILSADVKLFFYAPNTSYNPAMMEDTYDSGKEAERANPGEPVLCPTGLGNQIPFEN</sequence>
<keyword evidence="4" id="KW-1185">Reference proteome</keyword>
<evidence type="ECO:0000256" key="2">
    <source>
        <dbReference type="SAM" id="MobiDB-lite"/>
    </source>
</evidence>
<gene>
    <name evidence="3" type="ORF">EST38_g137</name>
</gene>
<feature type="region of interest" description="Disordered" evidence="2">
    <location>
        <begin position="477"/>
        <end position="504"/>
    </location>
</feature>
<reference evidence="3 4" key="1">
    <citation type="submission" date="2019-01" db="EMBL/GenBank/DDBJ databases">
        <title>Draft genome sequence of Psathyrella aberdarensis IHI B618.</title>
        <authorList>
            <person name="Buettner E."/>
            <person name="Kellner H."/>
        </authorList>
    </citation>
    <scope>NUCLEOTIDE SEQUENCE [LARGE SCALE GENOMIC DNA]</scope>
    <source>
        <strain evidence="3 4">IHI B618</strain>
    </source>
</reference>
<dbReference type="AlphaFoldDB" id="A0A4Q2DZ32"/>
<keyword evidence="1" id="KW-0175">Coiled coil</keyword>
<name>A0A4Q2DZ32_9AGAR</name>
<evidence type="ECO:0000313" key="4">
    <source>
        <dbReference type="Proteomes" id="UP000290288"/>
    </source>
</evidence>
<evidence type="ECO:0000313" key="3">
    <source>
        <dbReference type="EMBL" id="RXW25669.1"/>
    </source>
</evidence>
<comment type="caution">
    <text evidence="3">The sequence shown here is derived from an EMBL/GenBank/DDBJ whole genome shotgun (WGS) entry which is preliminary data.</text>
</comment>